<organism evidence="1 2">
    <name type="scientific">Cirrhinus mrigala</name>
    <name type="common">Mrigala</name>
    <dbReference type="NCBI Taxonomy" id="683832"/>
    <lineage>
        <taxon>Eukaryota</taxon>
        <taxon>Metazoa</taxon>
        <taxon>Chordata</taxon>
        <taxon>Craniata</taxon>
        <taxon>Vertebrata</taxon>
        <taxon>Euteleostomi</taxon>
        <taxon>Actinopterygii</taxon>
        <taxon>Neopterygii</taxon>
        <taxon>Teleostei</taxon>
        <taxon>Ostariophysi</taxon>
        <taxon>Cypriniformes</taxon>
        <taxon>Cyprinidae</taxon>
        <taxon>Labeoninae</taxon>
        <taxon>Labeonini</taxon>
        <taxon>Cirrhinus</taxon>
    </lineage>
</organism>
<dbReference type="AlphaFoldDB" id="A0ABD0MJK5"/>
<dbReference type="Proteomes" id="UP001529510">
    <property type="component" value="Unassembled WGS sequence"/>
</dbReference>
<feature type="non-terminal residue" evidence="1">
    <location>
        <position position="1"/>
    </location>
</feature>
<gene>
    <name evidence="1" type="ORF">M9458_055417</name>
</gene>
<dbReference type="EMBL" id="JAMKFB020000479">
    <property type="protein sequence ID" value="KAL0149278.1"/>
    <property type="molecule type" value="Genomic_DNA"/>
</dbReference>
<accession>A0ABD0MJK5</accession>
<sequence>YTSRGSAARDKRYQCESTMGACCSRPAYALLLRCLRSACAFSVKPVLGSEGALDNCKQWRF</sequence>
<keyword evidence="2" id="KW-1185">Reference proteome</keyword>
<reference evidence="1 2" key="1">
    <citation type="submission" date="2024-05" db="EMBL/GenBank/DDBJ databases">
        <title>Genome sequencing and assembly of Indian major carp, Cirrhinus mrigala (Hamilton, 1822).</title>
        <authorList>
            <person name="Mohindra V."/>
            <person name="Chowdhury L.M."/>
            <person name="Lal K."/>
            <person name="Jena J.K."/>
        </authorList>
    </citation>
    <scope>NUCLEOTIDE SEQUENCE [LARGE SCALE GENOMIC DNA]</scope>
    <source>
        <strain evidence="1">CM1030</strain>
        <tissue evidence="1">Blood</tissue>
    </source>
</reference>
<proteinExistence type="predicted"/>
<name>A0ABD0MJK5_CIRMR</name>
<evidence type="ECO:0000313" key="2">
    <source>
        <dbReference type="Proteomes" id="UP001529510"/>
    </source>
</evidence>
<evidence type="ECO:0000313" key="1">
    <source>
        <dbReference type="EMBL" id="KAL0149278.1"/>
    </source>
</evidence>
<comment type="caution">
    <text evidence="1">The sequence shown here is derived from an EMBL/GenBank/DDBJ whole genome shotgun (WGS) entry which is preliminary data.</text>
</comment>
<protein>
    <submittedName>
        <fullName evidence="1">Uncharacterized protein</fullName>
    </submittedName>
</protein>